<organism evidence="1 2">
    <name type="scientific">Macrostomum lignano</name>
    <dbReference type="NCBI Taxonomy" id="282301"/>
    <lineage>
        <taxon>Eukaryota</taxon>
        <taxon>Metazoa</taxon>
        <taxon>Spiralia</taxon>
        <taxon>Lophotrochozoa</taxon>
        <taxon>Platyhelminthes</taxon>
        <taxon>Rhabditophora</taxon>
        <taxon>Macrostomorpha</taxon>
        <taxon>Macrostomida</taxon>
        <taxon>Macrostomidae</taxon>
        <taxon>Macrostomum</taxon>
    </lineage>
</organism>
<proteinExistence type="predicted"/>
<dbReference type="GO" id="GO:0061630">
    <property type="term" value="F:ubiquitin protein ligase activity"/>
    <property type="evidence" value="ECO:0007669"/>
    <property type="project" value="TreeGrafter"/>
</dbReference>
<evidence type="ECO:0000313" key="1">
    <source>
        <dbReference type="EMBL" id="PAA93169.1"/>
    </source>
</evidence>
<evidence type="ECO:0000313" key="2">
    <source>
        <dbReference type="Proteomes" id="UP000215902"/>
    </source>
</evidence>
<dbReference type="AlphaFoldDB" id="A0A267H6I7"/>
<dbReference type="EMBL" id="NIVC01000032">
    <property type="protein sequence ID" value="PAA93169.1"/>
    <property type="molecule type" value="Genomic_DNA"/>
</dbReference>
<dbReference type="PANTHER" id="PTHR24104">
    <property type="entry name" value="E3 UBIQUITIN-PROTEIN LIGASE NHLRC1-RELATED"/>
    <property type="match status" value="1"/>
</dbReference>
<sequence>LPTRMSRQSSADQPSCGAASAKCFICDQSAVGVGPLSGCHLCDRHLELDVSQKVKLDVAEQRRAYLRERQNPGAISSASNATEPESDVARLRREVCRNLFQVNYRFDLVQQGVESLRGRVTGQLEGLLGAVQNEQQQAADTHNLAELFELMQSINIPHASLDTDFETNSLGEQTNELKLQLRLLGQLERLVGICARPRRNESYVVLEASRSYTSEVKLDGLIEWLAVCSDTSGFFGDPSGRVVRGNSVNQENVPLSQPCVFALINHLEDHLLVVSLDGSQKLRCYCDLQDWNGNICGLHCDRQLLFIAQDDTVTVTDLSGRALRQIRPDIESFGKINGIGGNAASVFVSSGNKIAAFSKATGQIETVITLSQLPHAGLGNLTTHDNCILVTDWNAHQVHRVRIDTEQLVASLPNPSGNIRQFGHLKDVAVDRRGRLFISEWKGHSVRALTVDDGLLLWSMGTPGESGSGKGSLEYPCGLSMLTDSHCERLVIADYYNSRLLIVNVH</sequence>
<dbReference type="SUPFAM" id="SSF101898">
    <property type="entry name" value="NHL repeat"/>
    <property type="match status" value="1"/>
</dbReference>
<protein>
    <submittedName>
        <fullName evidence="1">Uncharacterized protein</fullName>
    </submittedName>
</protein>
<dbReference type="InterPro" id="IPR050952">
    <property type="entry name" value="TRIM-NHL_E3_ligases"/>
</dbReference>
<dbReference type="Proteomes" id="UP000215902">
    <property type="component" value="Unassembled WGS sequence"/>
</dbReference>
<dbReference type="PANTHER" id="PTHR24104:SF25">
    <property type="entry name" value="PROTEIN LIN-41"/>
    <property type="match status" value="1"/>
</dbReference>
<accession>A0A267H6I7</accession>
<dbReference type="GO" id="GO:0008270">
    <property type="term" value="F:zinc ion binding"/>
    <property type="evidence" value="ECO:0007669"/>
    <property type="project" value="UniProtKB-KW"/>
</dbReference>
<dbReference type="STRING" id="282301.A0A267H6I7"/>
<dbReference type="InterPro" id="IPR011042">
    <property type="entry name" value="6-blade_b-propeller_TolB-like"/>
</dbReference>
<feature type="non-terminal residue" evidence="1">
    <location>
        <position position="1"/>
    </location>
</feature>
<dbReference type="Gene3D" id="2.120.10.30">
    <property type="entry name" value="TolB, C-terminal domain"/>
    <property type="match status" value="1"/>
</dbReference>
<comment type="caution">
    <text evidence="1">The sequence shown here is derived from an EMBL/GenBank/DDBJ whole genome shotgun (WGS) entry which is preliminary data.</text>
</comment>
<gene>
    <name evidence="1" type="ORF">BOX15_Mlig014813g2</name>
</gene>
<dbReference type="GO" id="GO:0000209">
    <property type="term" value="P:protein polyubiquitination"/>
    <property type="evidence" value="ECO:0007669"/>
    <property type="project" value="TreeGrafter"/>
</dbReference>
<keyword evidence="2" id="KW-1185">Reference proteome</keyword>
<dbReference type="OrthoDB" id="27136at2759"/>
<name>A0A267H6I7_9PLAT</name>
<dbReference type="GO" id="GO:0043161">
    <property type="term" value="P:proteasome-mediated ubiquitin-dependent protein catabolic process"/>
    <property type="evidence" value="ECO:0007669"/>
    <property type="project" value="TreeGrafter"/>
</dbReference>
<reference evidence="1 2" key="1">
    <citation type="submission" date="2017-06" db="EMBL/GenBank/DDBJ databases">
        <title>A platform for efficient transgenesis in Macrostomum lignano, a flatworm model organism for stem cell research.</title>
        <authorList>
            <person name="Berezikov E."/>
        </authorList>
    </citation>
    <scope>NUCLEOTIDE SEQUENCE [LARGE SCALE GENOMIC DNA]</scope>
    <source>
        <strain evidence="1">DV1</strain>
        <tissue evidence="1">Whole organism</tissue>
    </source>
</reference>